<dbReference type="PANTHER" id="PTHR47947:SF26">
    <property type="entry name" value="CYTOCHROME P450"/>
    <property type="match status" value="1"/>
</dbReference>
<dbReference type="Gene3D" id="1.10.630.10">
    <property type="entry name" value="Cytochrome P450"/>
    <property type="match status" value="1"/>
</dbReference>
<dbReference type="GO" id="GO:0004497">
    <property type="term" value="F:monooxygenase activity"/>
    <property type="evidence" value="ECO:0007669"/>
    <property type="project" value="UniProtKB-KW"/>
</dbReference>
<organism evidence="12">
    <name type="scientific">Nymphaea colorata</name>
    <name type="common">pocket water lily</name>
    <dbReference type="NCBI Taxonomy" id="210225"/>
    <lineage>
        <taxon>Eukaryota</taxon>
        <taxon>Viridiplantae</taxon>
        <taxon>Streptophyta</taxon>
        <taxon>Embryophyta</taxon>
        <taxon>Tracheophyta</taxon>
        <taxon>Spermatophyta</taxon>
        <taxon>Magnoliopsida</taxon>
        <taxon>Nymphaeales</taxon>
        <taxon>Nymphaeaceae</taxon>
        <taxon>Nymphaea</taxon>
    </lineage>
</organism>
<evidence type="ECO:0000313" key="12">
    <source>
        <dbReference type="EMBL" id="VVV34181.1"/>
    </source>
</evidence>
<evidence type="ECO:0008006" key="13">
    <source>
        <dbReference type="Google" id="ProtNLM"/>
    </source>
</evidence>
<feature type="binding site" description="axial binding residue" evidence="10">
    <location>
        <position position="115"/>
    </location>
    <ligand>
        <name>heme</name>
        <dbReference type="ChEBI" id="CHEBI:30413"/>
    </ligand>
    <ligandPart>
        <name>Fe</name>
        <dbReference type="ChEBI" id="CHEBI:18248"/>
    </ligandPart>
</feature>
<evidence type="ECO:0000256" key="9">
    <source>
        <dbReference type="ARBA" id="ARBA00023136"/>
    </source>
</evidence>
<dbReference type="GO" id="GO:0016020">
    <property type="term" value="C:membrane"/>
    <property type="evidence" value="ECO:0007669"/>
    <property type="project" value="UniProtKB-SubCell"/>
</dbReference>
<keyword evidence="7 11" id="KW-0560">Oxidoreductase</keyword>
<dbReference type="PANTHER" id="PTHR47947">
    <property type="entry name" value="CYTOCHROME P450 82C3-RELATED"/>
    <property type="match status" value="1"/>
</dbReference>
<dbReference type="PROSITE" id="PS00086">
    <property type="entry name" value="CYTOCHROME_P450"/>
    <property type="match status" value="1"/>
</dbReference>
<evidence type="ECO:0000256" key="11">
    <source>
        <dbReference type="RuleBase" id="RU000461"/>
    </source>
</evidence>
<keyword evidence="3 10" id="KW-0349">Heme</keyword>
<keyword evidence="5 10" id="KW-0479">Metal-binding</keyword>
<dbReference type="PRINTS" id="PR00385">
    <property type="entry name" value="P450"/>
</dbReference>
<name>A0A5K0V040_9MAGN</name>
<dbReference type="EMBL" id="LR721774">
    <property type="protein sequence ID" value="VVV34181.1"/>
    <property type="molecule type" value="Genomic_DNA"/>
</dbReference>
<keyword evidence="6" id="KW-1133">Transmembrane helix</keyword>
<evidence type="ECO:0000256" key="3">
    <source>
        <dbReference type="ARBA" id="ARBA00022617"/>
    </source>
</evidence>
<dbReference type="GO" id="GO:0020037">
    <property type="term" value="F:heme binding"/>
    <property type="evidence" value="ECO:0007669"/>
    <property type="project" value="InterPro"/>
</dbReference>
<protein>
    <recommendedName>
        <fullName evidence="13">Cytochrome P450</fullName>
    </recommendedName>
</protein>
<evidence type="ECO:0000256" key="6">
    <source>
        <dbReference type="ARBA" id="ARBA00022989"/>
    </source>
</evidence>
<dbReference type="SUPFAM" id="SSF48264">
    <property type="entry name" value="Cytochrome P450"/>
    <property type="match status" value="1"/>
</dbReference>
<dbReference type="GO" id="GO:0005506">
    <property type="term" value="F:iron ion binding"/>
    <property type="evidence" value="ECO:0007669"/>
    <property type="project" value="InterPro"/>
</dbReference>
<reference evidence="12" key="1">
    <citation type="submission" date="2019-09" db="EMBL/GenBank/DDBJ databases">
        <authorList>
            <person name="Zhang L."/>
        </authorList>
    </citation>
    <scope>NUCLEOTIDE SEQUENCE</scope>
</reference>
<keyword evidence="9" id="KW-0472">Membrane</keyword>
<keyword evidence="8 10" id="KW-0408">Iron</keyword>
<keyword evidence="11" id="KW-0503">Monooxygenase</keyword>
<evidence type="ECO:0000256" key="10">
    <source>
        <dbReference type="PIRSR" id="PIRSR602401-1"/>
    </source>
</evidence>
<evidence type="ECO:0000256" key="2">
    <source>
        <dbReference type="ARBA" id="ARBA00004370"/>
    </source>
</evidence>
<evidence type="ECO:0000256" key="4">
    <source>
        <dbReference type="ARBA" id="ARBA00022692"/>
    </source>
</evidence>
<dbReference type="Pfam" id="PF00067">
    <property type="entry name" value="p450"/>
    <property type="match status" value="1"/>
</dbReference>
<dbReference type="InterPro" id="IPR017972">
    <property type="entry name" value="Cyt_P450_CS"/>
</dbReference>
<dbReference type="InterPro" id="IPR050651">
    <property type="entry name" value="Plant_Cytochrome_P450_Monoox"/>
</dbReference>
<evidence type="ECO:0000256" key="5">
    <source>
        <dbReference type="ARBA" id="ARBA00022723"/>
    </source>
</evidence>
<evidence type="ECO:0000256" key="8">
    <source>
        <dbReference type="ARBA" id="ARBA00023004"/>
    </source>
</evidence>
<accession>A0A5K0V040</accession>
<gene>
    <name evidence="12" type="ORF">NYM_LOCUS246</name>
</gene>
<sequence>MSWTATWAKTDKVDESDINNLPYLQAIVKESMRLYPATPLLLPHESMEPIQLGGFDVPVGSTFFVNAWKIHHDPTLWTDPEEFKPERFLSSGSEMTSFGGQGFAFLPFGSGRRICIGWWMAMQVLHLTLTRLLQSFEWFTPMNEPVDMTEGHGLALPKATPLRVLLRPPSPPLFVTCF</sequence>
<dbReference type="InterPro" id="IPR001128">
    <property type="entry name" value="Cyt_P450"/>
</dbReference>
<proteinExistence type="inferred from homology"/>
<dbReference type="InterPro" id="IPR002401">
    <property type="entry name" value="Cyt_P450_E_grp-I"/>
</dbReference>
<comment type="subcellular location">
    <subcellularLocation>
        <location evidence="2">Membrane</location>
    </subcellularLocation>
</comment>
<evidence type="ECO:0000256" key="7">
    <source>
        <dbReference type="ARBA" id="ARBA00023002"/>
    </source>
</evidence>
<dbReference type="InterPro" id="IPR036396">
    <property type="entry name" value="Cyt_P450_sf"/>
</dbReference>
<dbReference type="AlphaFoldDB" id="A0A5K0V040"/>
<dbReference type="Gramene" id="NC1G0068780.1">
    <property type="protein sequence ID" value="NC1G0068780.1:cds"/>
    <property type="gene ID" value="NC1G0068780"/>
</dbReference>
<evidence type="ECO:0000256" key="1">
    <source>
        <dbReference type="ARBA" id="ARBA00001971"/>
    </source>
</evidence>
<dbReference type="PRINTS" id="PR00463">
    <property type="entry name" value="EP450I"/>
</dbReference>
<keyword evidence="4" id="KW-0812">Transmembrane</keyword>
<dbReference type="GO" id="GO:0016705">
    <property type="term" value="F:oxidoreductase activity, acting on paired donors, with incorporation or reduction of molecular oxygen"/>
    <property type="evidence" value="ECO:0007669"/>
    <property type="project" value="InterPro"/>
</dbReference>
<comment type="similarity">
    <text evidence="11">Belongs to the cytochrome P450 family.</text>
</comment>
<comment type="cofactor">
    <cofactor evidence="1 10">
        <name>heme</name>
        <dbReference type="ChEBI" id="CHEBI:30413"/>
    </cofactor>
</comment>